<organism evidence="3 4">
    <name type="scientific">Cyberlindnera jadinii (strain ATCC 18201 / CBS 1600 / BCRC 20928 / JCM 3617 / NBRC 0987 / NRRL Y-1542)</name>
    <name type="common">Torula yeast</name>
    <name type="synonym">Candida utilis</name>
    <dbReference type="NCBI Taxonomy" id="983966"/>
    <lineage>
        <taxon>Eukaryota</taxon>
        <taxon>Fungi</taxon>
        <taxon>Dikarya</taxon>
        <taxon>Ascomycota</taxon>
        <taxon>Saccharomycotina</taxon>
        <taxon>Saccharomycetes</taxon>
        <taxon>Phaffomycetales</taxon>
        <taxon>Phaffomycetaceae</taxon>
        <taxon>Cyberlindnera</taxon>
    </lineage>
</organism>
<dbReference type="GeneID" id="30990026"/>
<keyword evidence="2" id="KW-1015">Disulfide bond</keyword>
<evidence type="ECO:0000256" key="1">
    <source>
        <dbReference type="ARBA" id="ARBA00006196"/>
    </source>
</evidence>
<evidence type="ECO:0000313" key="3">
    <source>
        <dbReference type="EMBL" id="ODV71715.1"/>
    </source>
</evidence>
<reference evidence="3 4" key="1">
    <citation type="journal article" date="2016" name="Proc. Natl. Acad. Sci. U.S.A.">
        <title>Comparative genomics of biotechnologically important yeasts.</title>
        <authorList>
            <person name="Riley R."/>
            <person name="Haridas S."/>
            <person name="Wolfe K.H."/>
            <person name="Lopes M.R."/>
            <person name="Hittinger C.T."/>
            <person name="Goeker M."/>
            <person name="Salamov A.A."/>
            <person name="Wisecaver J.H."/>
            <person name="Long T.M."/>
            <person name="Calvey C.H."/>
            <person name="Aerts A.L."/>
            <person name="Barry K.W."/>
            <person name="Choi C."/>
            <person name="Clum A."/>
            <person name="Coughlan A.Y."/>
            <person name="Deshpande S."/>
            <person name="Douglass A.P."/>
            <person name="Hanson S.J."/>
            <person name="Klenk H.-P."/>
            <person name="LaButti K.M."/>
            <person name="Lapidus A."/>
            <person name="Lindquist E.A."/>
            <person name="Lipzen A.M."/>
            <person name="Meier-Kolthoff J.P."/>
            <person name="Ohm R.A."/>
            <person name="Otillar R.P."/>
            <person name="Pangilinan J.L."/>
            <person name="Peng Y."/>
            <person name="Rokas A."/>
            <person name="Rosa C.A."/>
            <person name="Scheuner C."/>
            <person name="Sibirny A.A."/>
            <person name="Slot J.C."/>
            <person name="Stielow J.B."/>
            <person name="Sun H."/>
            <person name="Kurtzman C.P."/>
            <person name="Blackwell M."/>
            <person name="Grigoriev I.V."/>
            <person name="Jeffries T.W."/>
        </authorList>
    </citation>
    <scope>NUCLEOTIDE SEQUENCE [LARGE SCALE GENOMIC DNA]</scope>
    <source>
        <strain evidence="4">ATCC 18201 / CBS 1600 / BCRC 20928 / JCM 3617 / NBRC 0987 / NRRL Y-1542</strain>
    </source>
</reference>
<name>A0A1E4RXA7_CYBJN</name>
<dbReference type="EMBL" id="KV453938">
    <property type="protein sequence ID" value="ODV71715.1"/>
    <property type="molecule type" value="Genomic_DNA"/>
</dbReference>
<keyword evidence="4" id="KW-1185">Reference proteome</keyword>
<accession>A0A1E4RXA7</accession>
<dbReference type="GO" id="GO:1990050">
    <property type="term" value="F:phosphatidic acid transfer activity"/>
    <property type="evidence" value="ECO:0007669"/>
    <property type="project" value="TreeGrafter"/>
</dbReference>
<dbReference type="PANTHER" id="PTHR46403">
    <property type="entry name" value="TP53-REGULATED INHIBITOR OF APOPTOSIS 1"/>
    <property type="match status" value="1"/>
</dbReference>
<proteinExistence type="inferred from homology"/>
<dbReference type="OrthoDB" id="19091at2759"/>
<dbReference type="GO" id="GO:0005758">
    <property type="term" value="C:mitochondrial intermembrane space"/>
    <property type="evidence" value="ECO:0007669"/>
    <property type="project" value="TreeGrafter"/>
</dbReference>
<dbReference type="Proteomes" id="UP000094389">
    <property type="component" value="Unassembled WGS sequence"/>
</dbReference>
<dbReference type="InterPro" id="IPR007918">
    <property type="entry name" value="MDM35_apoptosis"/>
</dbReference>
<dbReference type="PANTHER" id="PTHR46403:SF1">
    <property type="entry name" value="TP53-REGULATED INHIBITOR OF APOPTOSIS 1"/>
    <property type="match status" value="1"/>
</dbReference>
<dbReference type="GO" id="GO:0005829">
    <property type="term" value="C:cytosol"/>
    <property type="evidence" value="ECO:0007669"/>
    <property type="project" value="TreeGrafter"/>
</dbReference>
<sequence length="88" mass="10066">MGNVMSSSFAPECTNAKKEYDDCFNNWYTEKFLKGKSLHNECEDLWHDYKACVDLALAKQGILPMLEEAREEAPFENGGLQQDSEVKK</sequence>
<gene>
    <name evidence="3" type="ORF">CYBJADRAFT_169079</name>
</gene>
<dbReference type="PROSITE" id="PS51808">
    <property type="entry name" value="CHCH"/>
    <property type="match status" value="1"/>
</dbReference>
<protein>
    <submittedName>
        <fullName evidence="3">UPF0203-domain-containing protein</fullName>
    </submittedName>
</protein>
<dbReference type="GO" id="GO:0045332">
    <property type="term" value="P:phospholipid translocation"/>
    <property type="evidence" value="ECO:0007669"/>
    <property type="project" value="TreeGrafter"/>
</dbReference>
<dbReference type="AlphaFoldDB" id="A0A1E4RXA7"/>
<evidence type="ECO:0000256" key="2">
    <source>
        <dbReference type="ARBA" id="ARBA00023157"/>
    </source>
</evidence>
<dbReference type="RefSeq" id="XP_020068754.1">
    <property type="nucleotide sequence ID" value="XM_020215630.1"/>
</dbReference>
<dbReference type="OMA" id="KKYDDCF"/>
<dbReference type="GO" id="GO:0005634">
    <property type="term" value="C:nucleus"/>
    <property type="evidence" value="ECO:0007669"/>
    <property type="project" value="TreeGrafter"/>
</dbReference>
<dbReference type="Pfam" id="PF05254">
    <property type="entry name" value="UPF0203"/>
    <property type="match status" value="1"/>
</dbReference>
<comment type="similarity">
    <text evidence="1">Belongs to the TRIAP1/MDM35 family.</text>
</comment>
<evidence type="ECO:0000313" key="4">
    <source>
        <dbReference type="Proteomes" id="UP000094389"/>
    </source>
</evidence>
<dbReference type="STRING" id="983966.A0A1E4RXA7"/>